<dbReference type="STRING" id="1855823.MCCS_20680"/>
<evidence type="ECO:0000256" key="6">
    <source>
        <dbReference type="ARBA" id="ARBA00023136"/>
    </source>
</evidence>
<evidence type="ECO:0008006" key="10">
    <source>
        <dbReference type="Google" id="ProtNLM"/>
    </source>
</evidence>
<keyword evidence="9" id="KW-1185">Reference proteome</keyword>
<dbReference type="InterPro" id="IPR010343">
    <property type="entry name" value="ArAE_1"/>
</dbReference>
<evidence type="ECO:0000313" key="9">
    <source>
        <dbReference type="Proteomes" id="UP000194154"/>
    </source>
</evidence>
<keyword evidence="5 7" id="KW-1133">Transmembrane helix</keyword>
<gene>
    <name evidence="8" type="ORF">MCCS_20680</name>
</gene>
<name>A0A1W7ADF6_9STAP</name>
<keyword evidence="6 7" id="KW-0472">Membrane</keyword>
<organism evidence="8 9">
    <name type="scientific">Macrococcoides canis</name>
    <dbReference type="NCBI Taxonomy" id="1855823"/>
    <lineage>
        <taxon>Bacteria</taxon>
        <taxon>Bacillati</taxon>
        <taxon>Bacillota</taxon>
        <taxon>Bacilli</taxon>
        <taxon>Bacillales</taxon>
        <taxon>Staphylococcaceae</taxon>
        <taxon>Macrococcoides</taxon>
    </lineage>
</organism>
<dbReference type="Pfam" id="PF06081">
    <property type="entry name" value="ArAE_1"/>
    <property type="match status" value="1"/>
</dbReference>
<evidence type="ECO:0000256" key="1">
    <source>
        <dbReference type="ARBA" id="ARBA00004651"/>
    </source>
</evidence>
<reference evidence="8 9" key="1">
    <citation type="journal article" date="2017" name="Int. J. Syst. Evol. Microbiol.">
        <title>Macrococcus canis sp. nov., a skin bacterium associated with infections in dogs.</title>
        <authorList>
            <person name="Gobeli Brawand S."/>
            <person name="Cotting K."/>
            <person name="Gomez-Sanz E."/>
            <person name="Collaud A."/>
            <person name="Thomann A."/>
            <person name="Brodard I."/>
            <person name="Rodriguez-Campos S."/>
            <person name="Strauss C."/>
            <person name="Perreten V."/>
        </authorList>
    </citation>
    <scope>NUCLEOTIDE SEQUENCE [LARGE SCALE GENOMIC DNA]</scope>
    <source>
        <strain evidence="8 9">KM45013</strain>
    </source>
</reference>
<protein>
    <recommendedName>
        <fullName evidence="10">Aromatic acid exporter family protein</fullName>
    </recommendedName>
</protein>
<evidence type="ECO:0000256" key="3">
    <source>
        <dbReference type="ARBA" id="ARBA00022475"/>
    </source>
</evidence>
<dbReference type="PANTHER" id="PTHR40064:SF1">
    <property type="entry name" value="MEMBRANE PROTEIN"/>
    <property type="match status" value="1"/>
</dbReference>
<accession>A0A1W7ADF6</accession>
<dbReference type="EMBL" id="CP021059">
    <property type="protein sequence ID" value="ARQ07657.1"/>
    <property type="molecule type" value="Genomic_DNA"/>
</dbReference>
<sequence length="358" mass="40618">MIIVYKFNIIYSSLFIITDSNYYTIGMIIMKINWFKKLIGARTIKTGLATFLTALICQLLNLPAIFAVITSIVSIEPTARASLKKAFVRFPASILGAFIAVTSTYFLGDSPLSYSIAATVTIFVCYKLKLYDGLLVASLTAVAMVPNIHQDFAFNFFSRLATTTIGLTTAGVVNFFVLPPKYHVQIAQLLDTLETKLMTMLALRTTEINSGLSDLSGVIPMVEESNKLISKIDTLLQYQKEELQFHEDKAIKYEITQLKHRLDVNRLIQLHVNQMILLPDGTHFTLTDDEKEALNQLVYAFKQFGADRTYTPDRKSLSLLKMSVKHLTEFDDNQMRSHYIYEILMINRLLMDHPNKVK</sequence>
<feature type="transmembrane region" description="Helical" evidence="7">
    <location>
        <begin position="160"/>
        <end position="178"/>
    </location>
</feature>
<comment type="subcellular location">
    <subcellularLocation>
        <location evidence="1">Cell membrane</location>
        <topology evidence="1">Multi-pass membrane protein</topology>
    </subcellularLocation>
</comment>
<evidence type="ECO:0000256" key="4">
    <source>
        <dbReference type="ARBA" id="ARBA00022692"/>
    </source>
</evidence>
<evidence type="ECO:0000313" key="8">
    <source>
        <dbReference type="EMBL" id="ARQ07657.1"/>
    </source>
</evidence>
<dbReference type="KEGG" id="mcak:MCCS_20680"/>
<evidence type="ECO:0000256" key="7">
    <source>
        <dbReference type="SAM" id="Phobius"/>
    </source>
</evidence>
<keyword evidence="3" id="KW-1003">Cell membrane</keyword>
<dbReference type="AlphaFoldDB" id="A0A1W7ADF6"/>
<comment type="similarity">
    <text evidence="2">Belongs to the UPF0421 family.</text>
</comment>
<feature type="transmembrane region" description="Helical" evidence="7">
    <location>
        <begin position="7"/>
        <end position="29"/>
    </location>
</feature>
<dbReference type="InterPro" id="IPR052984">
    <property type="entry name" value="UPF0421"/>
</dbReference>
<feature type="transmembrane region" description="Helical" evidence="7">
    <location>
        <begin position="87"/>
        <end position="108"/>
    </location>
</feature>
<keyword evidence="4 7" id="KW-0812">Transmembrane</keyword>
<dbReference type="GO" id="GO:0005886">
    <property type="term" value="C:plasma membrane"/>
    <property type="evidence" value="ECO:0007669"/>
    <property type="project" value="UniProtKB-SubCell"/>
</dbReference>
<evidence type="ECO:0000256" key="2">
    <source>
        <dbReference type="ARBA" id="ARBA00006544"/>
    </source>
</evidence>
<dbReference type="PANTHER" id="PTHR40064">
    <property type="entry name" value="MEMBRANE PROTEIN-RELATED"/>
    <property type="match status" value="1"/>
</dbReference>
<dbReference type="Proteomes" id="UP000194154">
    <property type="component" value="Chromosome"/>
</dbReference>
<feature type="transmembrane region" description="Helical" evidence="7">
    <location>
        <begin position="49"/>
        <end position="75"/>
    </location>
</feature>
<proteinExistence type="inferred from homology"/>
<evidence type="ECO:0000256" key="5">
    <source>
        <dbReference type="ARBA" id="ARBA00022989"/>
    </source>
</evidence>